<accession>A0AAV5I9H3</accession>
<proteinExistence type="predicted"/>
<organism evidence="1 2">
    <name type="scientific">Rubroshorea leprosula</name>
    <dbReference type="NCBI Taxonomy" id="152421"/>
    <lineage>
        <taxon>Eukaryota</taxon>
        <taxon>Viridiplantae</taxon>
        <taxon>Streptophyta</taxon>
        <taxon>Embryophyta</taxon>
        <taxon>Tracheophyta</taxon>
        <taxon>Spermatophyta</taxon>
        <taxon>Magnoliopsida</taxon>
        <taxon>eudicotyledons</taxon>
        <taxon>Gunneridae</taxon>
        <taxon>Pentapetalae</taxon>
        <taxon>rosids</taxon>
        <taxon>malvids</taxon>
        <taxon>Malvales</taxon>
        <taxon>Dipterocarpaceae</taxon>
        <taxon>Rubroshorea</taxon>
    </lineage>
</organism>
<reference evidence="1 2" key="1">
    <citation type="journal article" date="2021" name="Commun. Biol.">
        <title>The genome of Shorea leprosula (Dipterocarpaceae) highlights the ecological relevance of drought in aseasonal tropical rainforests.</title>
        <authorList>
            <person name="Ng K.K.S."/>
            <person name="Kobayashi M.J."/>
            <person name="Fawcett J.A."/>
            <person name="Hatakeyama M."/>
            <person name="Paape T."/>
            <person name="Ng C.H."/>
            <person name="Ang C.C."/>
            <person name="Tnah L.H."/>
            <person name="Lee C.T."/>
            <person name="Nishiyama T."/>
            <person name="Sese J."/>
            <person name="O'Brien M.J."/>
            <person name="Copetti D."/>
            <person name="Mohd Noor M.I."/>
            <person name="Ong R.C."/>
            <person name="Putra M."/>
            <person name="Sireger I.Z."/>
            <person name="Indrioko S."/>
            <person name="Kosugi Y."/>
            <person name="Izuno A."/>
            <person name="Isagi Y."/>
            <person name="Lee S.L."/>
            <person name="Shimizu K.K."/>
        </authorList>
    </citation>
    <scope>NUCLEOTIDE SEQUENCE [LARGE SCALE GENOMIC DNA]</scope>
    <source>
        <strain evidence="1">214</strain>
    </source>
</reference>
<dbReference type="EMBL" id="BPVZ01000008">
    <property type="protein sequence ID" value="GKU94588.1"/>
    <property type="molecule type" value="Genomic_DNA"/>
</dbReference>
<comment type="caution">
    <text evidence="1">The sequence shown here is derived from an EMBL/GenBank/DDBJ whole genome shotgun (WGS) entry which is preliminary data.</text>
</comment>
<dbReference type="Proteomes" id="UP001054252">
    <property type="component" value="Unassembled WGS sequence"/>
</dbReference>
<gene>
    <name evidence="1" type="ORF">SLEP1_g8057</name>
</gene>
<keyword evidence="2" id="KW-1185">Reference proteome</keyword>
<evidence type="ECO:0000313" key="2">
    <source>
        <dbReference type="Proteomes" id="UP001054252"/>
    </source>
</evidence>
<dbReference type="AlphaFoldDB" id="A0AAV5I9H3"/>
<protein>
    <submittedName>
        <fullName evidence="1">Uncharacterized protein</fullName>
    </submittedName>
</protein>
<sequence>MGSFKPSTPRFQGTQALGSMEPKHGFLQTQHAWVPLKALGSLGPRRWVLWNPSVGLDGTQAWVASNPACLGSLEPKCRFFGTQRLGSLMEPKRGFRRTQHAWIRWNLGAGSSVPLF</sequence>
<name>A0AAV5I9H3_9ROSI</name>
<evidence type="ECO:0000313" key="1">
    <source>
        <dbReference type="EMBL" id="GKU94588.1"/>
    </source>
</evidence>